<dbReference type="Gene3D" id="1.10.10.10">
    <property type="entry name" value="Winged helix-like DNA-binding domain superfamily/Winged helix DNA-binding domain"/>
    <property type="match status" value="1"/>
</dbReference>
<evidence type="ECO:0000256" key="1">
    <source>
        <dbReference type="ARBA" id="ARBA00010641"/>
    </source>
</evidence>
<evidence type="ECO:0000313" key="8">
    <source>
        <dbReference type="Proteomes" id="UP000290204"/>
    </source>
</evidence>
<dbReference type="InterPro" id="IPR036388">
    <property type="entry name" value="WH-like_DNA-bd_sf"/>
</dbReference>
<dbReference type="InterPro" id="IPR007627">
    <property type="entry name" value="RNA_pol_sigma70_r2"/>
</dbReference>
<dbReference type="EMBL" id="SDHW01000001">
    <property type="protein sequence ID" value="RXK61698.1"/>
    <property type="molecule type" value="Genomic_DNA"/>
</dbReference>
<dbReference type="InterPro" id="IPR013325">
    <property type="entry name" value="RNA_pol_sigma_r2"/>
</dbReference>
<dbReference type="GO" id="GO:0003677">
    <property type="term" value="F:DNA binding"/>
    <property type="evidence" value="ECO:0007669"/>
    <property type="project" value="InterPro"/>
</dbReference>
<feature type="domain" description="RNA polymerase sigma-70 region 2" evidence="5">
    <location>
        <begin position="23"/>
        <end position="88"/>
    </location>
</feature>
<dbReference type="NCBIfam" id="TIGR02937">
    <property type="entry name" value="sigma70-ECF"/>
    <property type="match status" value="1"/>
</dbReference>
<evidence type="ECO:0000256" key="2">
    <source>
        <dbReference type="ARBA" id="ARBA00023015"/>
    </source>
</evidence>
<organism evidence="7 8">
    <name type="scientific">Lacibacter luteus</name>
    <dbReference type="NCBI Taxonomy" id="2508719"/>
    <lineage>
        <taxon>Bacteria</taxon>
        <taxon>Pseudomonadati</taxon>
        <taxon>Bacteroidota</taxon>
        <taxon>Chitinophagia</taxon>
        <taxon>Chitinophagales</taxon>
        <taxon>Chitinophagaceae</taxon>
        <taxon>Lacibacter</taxon>
    </lineage>
</organism>
<reference evidence="7 8" key="1">
    <citation type="submission" date="2019-01" db="EMBL/GenBank/DDBJ databases">
        <title>Lacibacter sp. strain TTM-7.</title>
        <authorList>
            <person name="Chen W.-M."/>
        </authorList>
    </citation>
    <scope>NUCLEOTIDE SEQUENCE [LARGE SCALE GENOMIC DNA]</scope>
    <source>
        <strain evidence="7 8">TTM-7</strain>
    </source>
</reference>
<evidence type="ECO:0000313" key="7">
    <source>
        <dbReference type="EMBL" id="RXK61698.1"/>
    </source>
</evidence>
<dbReference type="NCBIfam" id="TIGR02985">
    <property type="entry name" value="Sig70_bacteroi1"/>
    <property type="match status" value="1"/>
</dbReference>
<dbReference type="Gene3D" id="1.10.1740.10">
    <property type="match status" value="1"/>
</dbReference>
<accession>A0A4Q1CL05</accession>
<sequence length="187" mass="22096">MPESLTDKVLLLATDEQIAFELLYNRYWEQLYKKAFHRLGNSDDAQDVVQEVFVSLWRNRHKIEVENTLAPYLFTALKYCIISQVYRKAKKGITVPLSIEELERIEVSTEELLEFKELQMIVNNEVANLPDRMREVYRLSRIEHLQVAEIAMRLNLSEQTVKNTLTIALKRLREKLARYSTICLFMI</sequence>
<dbReference type="GO" id="GO:0016987">
    <property type="term" value="F:sigma factor activity"/>
    <property type="evidence" value="ECO:0007669"/>
    <property type="project" value="UniProtKB-KW"/>
</dbReference>
<keyword evidence="8" id="KW-1185">Reference proteome</keyword>
<keyword evidence="3" id="KW-0731">Sigma factor</keyword>
<evidence type="ECO:0000259" key="6">
    <source>
        <dbReference type="Pfam" id="PF08281"/>
    </source>
</evidence>
<dbReference type="AlphaFoldDB" id="A0A4Q1CL05"/>
<evidence type="ECO:0000256" key="3">
    <source>
        <dbReference type="ARBA" id="ARBA00023082"/>
    </source>
</evidence>
<comment type="caution">
    <text evidence="7">The sequence shown here is derived from an EMBL/GenBank/DDBJ whole genome shotgun (WGS) entry which is preliminary data.</text>
</comment>
<dbReference type="InterPro" id="IPR013324">
    <property type="entry name" value="RNA_pol_sigma_r3/r4-like"/>
</dbReference>
<dbReference type="Proteomes" id="UP000290204">
    <property type="component" value="Unassembled WGS sequence"/>
</dbReference>
<dbReference type="PANTHER" id="PTHR43133:SF46">
    <property type="entry name" value="RNA POLYMERASE SIGMA-70 FACTOR ECF SUBFAMILY"/>
    <property type="match status" value="1"/>
</dbReference>
<keyword evidence="4" id="KW-0804">Transcription</keyword>
<dbReference type="InterPro" id="IPR014327">
    <property type="entry name" value="RNA_pol_sigma70_bacteroid"/>
</dbReference>
<gene>
    <name evidence="7" type="ORF">ESA94_01400</name>
</gene>
<protein>
    <submittedName>
        <fullName evidence="7">RNA polymerase sigma-70 factor</fullName>
    </submittedName>
</protein>
<dbReference type="Pfam" id="PF04542">
    <property type="entry name" value="Sigma70_r2"/>
    <property type="match status" value="1"/>
</dbReference>
<dbReference type="SUPFAM" id="SSF88946">
    <property type="entry name" value="Sigma2 domain of RNA polymerase sigma factors"/>
    <property type="match status" value="1"/>
</dbReference>
<dbReference type="InterPro" id="IPR014284">
    <property type="entry name" value="RNA_pol_sigma-70_dom"/>
</dbReference>
<name>A0A4Q1CL05_9BACT</name>
<proteinExistence type="inferred from homology"/>
<dbReference type="OrthoDB" id="665849at2"/>
<feature type="domain" description="RNA polymerase sigma factor 70 region 4 type 2" evidence="6">
    <location>
        <begin position="126"/>
        <end position="172"/>
    </location>
</feature>
<dbReference type="SUPFAM" id="SSF88659">
    <property type="entry name" value="Sigma3 and sigma4 domains of RNA polymerase sigma factors"/>
    <property type="match status" value="1"/>
</dbReference>
<dbReference type="PANTHER" id="PTHR43133">
    <property type="entry name" value="RNA POLYMERASE ECF-TYPE SIGMA FACTO"/>
    <property type="match status" value="1"/>
</dbReference>
<evidence type="ECO:0000259" key="5">
    <source>
        <dbReference type="Pfam" id="PF04542"/>
    </source>
</evidence>
<comment type="similarity">
    <text evidence="1">Belongs to the sigma-70 factor family. ECF subfamily.</text>
</comment>
<dbReference type="InterPro" id="IPR013249">
    <property type="entry name" value="RNA_pol_sigma70_r4_t2"/>
</dbReference>
<keyword evidence="2" id="KW-0805">Transcription regulation</keyword>
<dbReference type="InterPro" id="IPR039425">
    <property type="entry name" value="RNA_pol_sigma-70-like"/>
</dbReference>
<dbReference type="GO" id="GO:0006352">
    <property type="term" value="P:DNA-templated transcription initiation"/>
    <property type="evidence" value="ECO:0007669"/>
    <property type="project" value="InterPro"/>
</dbReference>
<evidence type="ECO:0000256" key="4">
    <source>
        <dbReference type="ARBA" id="ARBA00023163"/>
    </source>
</evidence>
<dbReference type="Pfam" id="PF08281">
    <property type="entry name" value="Sigma70_r4_2"/>
    <property type="match status" value="1"/>
</dbReference>